<evidence type="ECO:0000313" key="4">
    <source>
        <dbReference type="Proteomes" id="UP000290189"/>
    </source>
</evidence>
<dbReference type="EMBL" id="OVEO01000015">
    <property type="protein sequence ID" value="SPR00858.1"/>
    <property type="molecule type" value="Genomic_DNA"/>
</dbReference>
<accession>A0A3P3YKY5</accession>
<name>A0A3P3YKY5_PLABS</name>
<dbReference type="SUPFAM" id="SSF48371">
    <property type="entry name" value="ARM repeat"/>
    <property type="match status" value="1"/>
</dbReference>
<dbReference type="GO" id="GO:0016192">
    <property type="term" value="P:vesicle-mediated transport"/>
    <property type="evidence" value="ECO:0007669"/>
    <property type="project" value="UniProtKB-ARBA"/>
</dbReference>
<dbReference type="SMART" id="SM00222">
    <property type="entry name" value="Sec7"/>
    <property type="match status" value="1"/>
</dbReference>
<geneLocation type="mitochondrion" evidence="3"/>
<evidence type="ECO:0000256" key="1">
    <source>
        <dbReference type="SAM" id="MobiDB-lite"/>
    </source>
</evidence>
<dbReference type="CDD" id="cd00171">
    <property type="entry name" value="Sec7"/>
    <property type="match status" value="1"/>
</dbReference>
<sequence length="1401" mass="154113">MAMADDAARRRCRLHHDLVVGETLEVMRVMRQNRRWRSTDGAYVEEPWLMQSFQNLRWSLDNTDGIGDEFDRLELIRPFVAAIRSEETSGPITGAALSSLYRFLTSGMFAAASAHAAAAVADIADAGTHCRFEATDAGHDELVLMQILQVHLACLAVEHAAYLSDTTVWEMVQTCFRINRQMRPPEYSQLLGDRARHSLFEMVRVVFARVAAAVAGNDDVLDRAHSTNTPHIEQRFGVACMVKVLGNLVAMGRAASQRTTGNVRTVELVLHLILEAIVHGGNDLAQDRSLLCLIQDDVCAFLLQNARSQVTSVVALVVRIAFVIVSNLRAHFKVQIEVLVNTVFLGKSEAPPEVQEIVLESLADLARLPGVYRELFINYDCCLRATNVFSNVVRFLCAAAFPAESASPTGNHVLAARCLFAVLDSFAKAPGADGSLDVESLRATRSRKSILFECVSAFNAKPKAGIAAFEANGLIESGHDANGLARLLFQTPVVDKQVLGEFLGGHKPLSCEVRDAFISLFDFRAKTVVEALRICLEGFRLPVEAQQIDRIVQSFSLHYFDHNSRDFANADVVHILTFALIMLNTDAHNDGIKQKMTFDQFMRNVRGINDGESFSVEFLQDLYQSIVCEELKISSPGPGGEISRSLWSELIARSNSDWGRSYCIYHGSQLDAELFGEIWQPILRSVCVLYGLSHTNVVLDLCVNALEMVGSLGCKYRCSAAVDSVVSFGCEISGLLDVTLHLEDVVLALGEPQSQAQRAVRLAFRPFLAECMSTSWGSWLTVLFQLLRLGLLPPSMSALDDFCHQDAKELRRHLAFDDYVTKPISFQSLFSSVQSFLMASGDQSDAESVATRLDAARDHARAFCEGLHVEESLADTAYLPAESLNALVDALTSLTHKPESDVDHYAPKFEEDVALAIKQSVFYLQLLSNVVVRNRDRAQLVWPRVAEHLQRLLQSQMMAADEPGSHPEGALRHVAELTLHPKATVEALTVSDAMAEAVCVAILQMCLKLLPLDSPDLPVVSVLETCAQFDVVRHPNHRIGQQVANGLLHILQANSSIIPNARAWKIVLSLLRRCASSSHTYSPAFETLALILSDRTCDGVSADTFETVVRVDLQFAQSKMGTVSDRLRAVEYFLLLHSRIDGLAAHGPRRAASADDGASVEPTAAAPDQGADDAAPELPVDQEALRLSVLDALRIVVCTSEKFSLREHSLVTLQQILLSAEAREFPPDAWANVFHRVIVPMMRVLSETRSSSHYLSKCRCAVSSFVCRLFLSCLPVIRRLDRPQFEELWAAVLTSLGRFVSLESGQSLLSETVTESLKNALRVVHADPDGFDDKLWDLTWSTLAPYVPELRDDVFPDGEADDGGGRRHLPHGSGATSPVSDKSPRSAIGYALPDAVDAVVE</sequence>
<feature type="region of interest" description="Disordered" evidence="1">
    <location>
        <begin position="1354"/>
        <end position="1387"/>
    </location>
</feature>
<dbReference type="Gene3D" id="1.10.1000.11">
    <property type="entry name" value="Arf Nucleotide-binding Site Opener,domain 2"/>
    <property type="match status" value="1"/>
</dbReference>
<dbReference type="Pfam" id="PF12783">
    <property type="entry name" value="Sec7-like_HUS"/>
    <property type="match status" value="1"/>
</dbReference>
<dbReference type="FunFam" id="1.10.1000.11:FF:000002">
    <property type="entry name" value="Cytohesin 1"/>
    <property type="match status" value="1"/>
</dbReference>
<dbReference type="InterPro" id="IPR035999">
    <property type="entry name" value="Sec7_dom_sf"/>
</dbReference>
<dbReference type="PANTHER" id="PTHR10663">
    <property type="entry name" value="GUANYL-NUCLEOTIDE EXCHANGE FACTOR"/>
    <property type="match status" value="1"/>
</dbReference>
<dbReference type="Pfam" id="PF01369">
    <property type="entry name" value="Sec7"/>
    <property type="match status" value="1"/>
</dbReference>
<dbReference type="PROSITE" id="PS50190">
    <property type="entry name" value="SEC7"/>
    <property type="match status" value="1"/>
</dbReference>
<dbReference type="InterPro" id="IPR016024">
    <property type="entry name" value="ARM-type_fold"/>
</dbReference>
<protein>
    <recommendedName>
        <fullName evidence="2">SEC7 domain-containing protein</fullName>
    </recommendedName>
</protein>
<dbReference type="GO" id="GO:0012505">
    <property type="term" value="C:endomembrane system"/>
    <property type="evidence" value="ECO:0007669"/>
    <property type="project" value="UniProtKB-ARBA"/>
</dbReference>
<dbReference type="GO" id="GO:0005085">
    <property type="term" value="F:guanyl-nucleotide exchange factor activity"/>
    <property type="evidence" value="ECO:0007669"/>
    <property type="project" value="InterPro"/>
</dbReference>
<dbReference type="Gene3D" id="1.10.220.20">
    <property type="match status" value="1"/>
</dbReference>
<dbReference type="SUPFAM" id="SSF48425">
    <property type="entry name" value="Sec7 domain"/>
    <property type="match status" value="1"/>
</dbReference>
<dbReference type="PANTHER" id="PTHR10663:SF388">
    <property type="entry name" value="GOLGI-SPECIFIC BREFELDIN A-RESISTANCE GUANINE NUCLEOTIDE EXCHANGE FACTOR 1"/>
    <property type="match status" value="1"/>
</dbReference>
<keyword evidence="3" id="KW-0496">Mitochondrion</keyword>
<evidence type="ECO:0000313" key="3">
    <source>
        <dbReference type="EMBL" id="SPR00858.1"/>
    </source>
</evidence>
<dbReference type="Proteomes" id="UP000290189">
    <property type="component" value="Unassembled WGS sequence"/>
</dbReference>
<dbReference type="InterPro" id="IPR056604">
    <property type="entry name" value="GBF1-like_TPR"/>
</dbReference>
<reference evidence="3 4" key="1">
    <citation type="submission" date="2018-03" db="EMBL/GenBank/DDBJ databases">
        <authorList>
            <person name="Fogelqvist J."/>
        </authorList>
    </citation>
    <scope>NUCLEOTIDE SEQUENCE [LARGE SCALE GENOMIC DNA]</scope>
</reference>
<organism evidence="3 4">
    <name type="scientific">Plasmodiophora brassicae</name>
    <name type="common">Clubroot disease agent</name>
    <dbReference type="NCBI Taxonomy" id="37360"/>
    <lineage>
        <taxon>Eukaryota</taxon>
        <taxon>Sar</taxon>
        <taxon>Rhizaria</taxon>
        <taxon>Endomyxa</taxon>
        <taxon>Phytomyxea</taxon>
        <taxon>Plasmodiophorida</taxon>
        <taxon>Plasmodiophoridae</taxon>
        <taxon>Plasmodiophora</taxon>
    </lineage>
</organism>
<gene>
    <name evidence="3" type="ORF">PLBR_LOCUS8073</name>
</gene>
<dbReference type="GO" id="GO:0005737">
    <property type="term" value="C:cytoplasm"/>
    <property type="evidence" value="ECO:0007669"/>
    <property type="project" value="UniProtKB-ARBA"/>
</dbReference>
<dbReference type="InterPro" id="IPR032691">
    <property type="entry name" value="Mon2/Sec7/BIG1-like_HUS"/>
</dbReference>
<dbReference type="InterPro" id="IPR023394">
    <property type="entry name" value="Sec7_C_sf"/>
</dbReference>
<feature type="region of interest" description="Disordered" evidence="1">
    <location>
        <begin position="1151"/>
        <end position="1175"/>
    </location>
</feature>
<dbReference type="Pfam" id="PF23325">
    <property type="entry name" value="TPR_28"/>
    <property type="match status" value="1"/>
</dbReference>
<proteinExistence type="predicted"/>
<dbReference type="InterPro" id="IPR000904">
    <property type="entry name" value="Sec7_dom"/>
</dbReference>
<dbReference type="GO" id="GO:0032012">
    <property type="term" value="P:regulation of ARF protein signal transduction"/>
    <property type="evidence" value="ECO:0007669"/>
    <property type="project" value="InterPro"/>
</dbReference>
<evidence type="ECO:0000259" key="2">
    <source>
        <dbReference type="PROSITE" id="PS50190"/>
    </source>
</evidence>
<feature type="domain" description="SEC7" evidence="2">
    <location>
        <begin position="440"/>
        <end position="629"/>
    </location>
</feature>